<protein>
    <submittedName>
        <fullName evidence="7">General substrate transporter</fullName>
    </submittedName>
</protein>
<evidence type="ECO:0000256" key="5">
    <source>
        <dbReference type="ARBA" id="ARBA00023136"/>
    </source>
</evidence>
<evidence type="ECO:0000256" key="4">
    <source>
        <dbReference type="ARBA" id="ARBA00022989"/>
    </source>
</evidence>
<dbReference type="STRING" id="1126212.K2R217"/>
<name>K2R217_MACPH</name>
<evidence type="ECO:0000256" key="3">
    <source>
        <dbReference type="ARBA" id="ARBA00022692"/>
    </source>
</evidence>
<evidence type="ECO:0000256" key="6">
    <source>
        <dbReference type="SAM" id="Phobius"/>
    </source>
</evidence>
<feature type="transmembrane region" description="Helical" evidence="6">
    <location>
        <begin position="112"/>
        <end position="130"/>
    </location>
</feature>
<comment type="caution">
    <text evidence="7">The sequence shown here is derived from an EMBL/GenBank/DDBJ whole genome shotgun (WGS) entry which is preliminary data.</text>
</comment>
<feature type="transmembrane region" description="Helical" evidence="6">
    <location>
        <begin position="166"/>
        <end position="186"/>
    </location>
</feature>
<comment type="subcellular location">
    <subcellularLocation>
        <location evidence="1">Membrane</location>
        <topology evidence="1">Multi-pass membrane protein</topology>
    </subcellularLocation>
</comment>
<dbReference type="VEuPathDB" id="FungiDB:MPH_06515"/>
<evidence type="ECO:0000256" key="2">
    <source>
        <dbReference type="ARBA" id="ARBA00022448"/>
    </source>
</evidence>
<feature type="transmembrane region" description="Helical" evidence="6">
    <location>
        <begin position="137"/>
        <end position="154"/>
    </location>
</feature>
<feature type="transmembrane region" description="Helical" evidence="6">
    <location>
        <begin position="31"/>
        <end position="51"/>
    </location>
</feature>
<dbReference type="GO" id="GO:0005886">
    <property type="term" value="C:plasma membrane"/>
    <property type="evidence" value="ECO:0007669"/>
    <property type="project" value="TreeGrafter"/>
</dbReference>
<gene>
    <name evidence="7" type="ORF">MPH_06515</name>
</gene>
<evidence type="ECO:0000256" key="1">
    <source>
        <dbReference type="ARBA" id="ARBA00004141"/>
    </source>
</evidence>
<feature type="transmembrane region" description="Helical" evidence="6">
    <location>
        <begin position="7"/>
        <end position="25"/>
    </location>
</feature>
<keyword evidence="5 6" id="KW-0472">Membrane</keyword>
<proteinExistence type="predicted"/>
<evidence type="ECO:0000313" key="8">
    <source>
        <dbReference type="Proteomes" id="UP000007129"/>
    </source>
</evidence>
<sequence length="206" mass="21910">MDPLGSFTLMASIVCYLLAMQWGGITKAWNSSGVVGVLVGWLLLTICFAAIQMWRGEYAIVVPRLIKKRTVAAGCVFNFLLAGAYFIFIYYLPIYFQAIGGSSAVKSGIQNLPLILGSSFASIVGGLLLMKIGYYQPFFMLGAALTALGSGLLYTSSIHPDTGRYVGFQLILGLGVGLCIQVPVVASQTIVDAADIAPTTATLLCF</sequence>
<dbReference type="InterPro" id="IPR036259">
    <property type="entry name" value="MFS_trans_sf"/>
</dbReference>
<dbReference type="HOGENOM" id="CLU_000960_8_0_1"/>
<dbReference type="EMBL" id="AHHD01000281">
    <property type="protein sequence ID" value="EKG16281.1"/>
    <property type="molecule type" value="Genomic_DNA"/>
</dbReference>
<dbReference type="eggNOG" id="KOG0254">
    <property type="taxonomic scope" value="Eukaryota"/>
</dbReference>
<dbReference type="Proteomes" id="UP000007129">
    <property type="component" value="Unassembled WGS sequence"/>
</dbReference>
<keyword evidence="4 6" id="KW-1133">Transmembrane helix</keyword>
<dbReference type="InParanoid" id="K2R217"/>
<keyword evidence="2" id="KW-0813">Transport</keyword>
<dbReference type="PANTHER" id="PTHR23501:SF177">
    <property type="entry name" value="MAJOR FACILITATOR SUPERFAMILY (MFS) PROFILE DOMAIN-CONTAINING PROTEIN-RELATED"/>
    <property type="match status" value="1"/>
</dbReference>
<dbReference type="Gene3D" id="1.20.1250.20">
    <property type="entry name" value="MFS general substrate transporter like domains"/>
    <property type="match status" value="1"/>
</dbReference>
<dbReference type="OrthoDB" id="10021397at2759"/>
<dbReference type="PANTHER" id="PTHR23501">
    <property type="entry name" value="MAJOR FACILITATOR SUPERFAMILY"/>
    <property type="match status" value="1"/>
</dbReference>
<accession>K2R217</accession>
<dbReference type="GO" id="GO:0022857">
    <property type="term" value="F:transmembrane transporter activity"/>
    <property type="evidence" value="ECO:0007669"/>
    <property type="project" value="TreeGrafter"/>
</dbReference>
<dbReference type="AlphaFoldDB" id="K2R217"/>
<organism evidence="7 8">
    <name type="scientific">Macrophomina phaseolina (strain MS6)</name>
    <name type="common">Charcoal rot fungus</name>
    <dbReference type="NCBI Taxonomy" id="1126212"/>
    <lineage>
        <taxon>Eukaryota</taxon>
        <taxon>Fungi</taxon>
        <taxon>Dikarya</taxon>
        <taxon>Ascomycota</taxon>
        <taxon>Pezizomycotina</taxon>
        <taxon>Dothideomycetes</taxon>
        <taxon>Dothideomycetes incertae sedis</taxon>
        <taxon>Botryosphaeriales</taxon>
        <taxon>Botryosphaeriaceae</taxon>
        <taxon>Macrophomina</taxon>
    </lineage>
</organism>
<dbReference type="SUPFAM" id="SSF103473">
    <property type="entry name" value="MFS general substrate transporter"/>
    <property type="match status" value="1"/>
</dbReference>
<feature type="transmembrane region" description="Helical" evidence="6">
    <location>
        <begin position="71"/>
        <end position="92"/>
    </location>
</feature>
<reference evidence="7 8" key="1">
    <citation type="journal article" date="2012" name="BMC Genomics">
        <title>Tools to kill: Genome of one of the most destructive plant pathogenic fungi Macrophomina phaseolina.</title>
        <authorList>
            <person name="Islam M.S."/>
            <person name="Haque M.S."/>
            <person name="Islam M.M."/>
            <person name="Emdad E.M."/>
            <person name="Halim A."/>
            <person name="Hossen Q.M.M."/>
            <person name="Hossain M.Z."/>
            <person name="Ahmed B."/>
            <person name="Rahim S."/>
            <person name="Rahman M.S."/>
            <person name="Alam M.M."/>
            <person name="Hou S."/>
            <person name="Wan X."/>
            <person name="Saito J.A."/>
            <person name="Alam M."/>
        </authorList>
    </citation>
    <scope>NUCLEOTIDE SEQUENCE [LARGE SCALE GENOMIC DNA]</scope>
    <source>
        <strain evidence="7 8">MS6</strain>
    </source>
</reference>
<keyword evidence="3 6" id="KW-0812">Transmembrane</keyword>
<evidence type="ECO:0000313" key="7">
    <source>
        <dbReference type="EMBL" id="EKG16281.1"/>
    </source>
</evidence>